<dbReference type="GO" id="GO:0003824">
    <property type="term" value="F:catalytic activity"/>
    <property type="evidence" value="ECO:0007669"/>
    <property type="project" value="InterPro"/>
</dbReference>
<accession>A0A812I6E8</accession>
<dbReference type="Pfam" id="PF03372">
    <property type="entry name" value="Exo_endo_phos"/>
    <property type="match status" value="1"/>
</dbReference>
<dbReference type="EMBL" id="CAJNDS010000191">
    <property type="protein sequence ID" value="CAE7024972.1"/>
    <property type="molecule type" value="Genomic_DNA"/>
</dbReference>
<protein>
    <submittedName>
        <fullName evidence="3">CofG protein</fullName>
    </submittedName>
</protein>
<feature type="region of interest" description="Disordered" evidence="1">
    <location>
        <begin position="65"/>
        <end position="86"/>
    </location>
</feature>
<dbReference type="InterPro" id="IPR043502">
    <property type="entry name" value="DNA/RNA_pol_sf"/>
</dbReference>
<dbReference type="InterPro" id="IPR043128">
    <property type="entry name" value="Rev_trsase/Diguanyl_cyclase"/>
</dbReference>
<dbReference type="Gene3D" id="3.30.70.270">
    <property type="match status" value="1"/>
</dbReference>
<dbReference type="SUPFAM" id="SSF56219">
    <property type="entry name" value="DNase I-like"/>
    <property type="match status" value="1"/>
</dbReference>
<dbReference type="SUPFAM" id="SSF56672">
    <property type="entry name" value="DNA/RNA polymerases"/>
    <property type="match status" value="1"/>
</dbReference>
<dbReference type="PROSITE" id="PS50878">
    <property type="entry name" value="RT_POL"/>
    <property type="match status" value="1"/>
</dbReference>
<feature type="region of interest" description="Disordered" evidence="1">
    <location>
        <begin position="1416"/>
        <end position="1518"/>
    </location>
</feature>
<dbReference type="InterPro" id="IPR036691">
    <property type="entry name" value="Endo/exonu/phosph_ase_sf"/>
</dbReference>
<feature type="compositionally biased region" description="Low complexity" evidence="1">
    <location>
        <begin position="1504"/>
        <end position="1514"/>
    </location>
</feature>
<keyword evidence="4" id="KW-1185">Reference proteome</keyword>
<evidence type="ECO:0000313" key="4">
    <source>
        <dbReference type="Proteomes" id="UP000604046"/>
    </source>
</evidence>
<gene>
    <name evidence="3" type="primary">cofG</name>
    <name evidence="3" type="ORF">SNAT2548_LOCUS3146</name>
</gene>
<dbReference type="InterPro" id="IPR005135">
    <property type="entry name" value="Endo/exonuclease/phosphatase"/>
</dbReference>
<proteinExistence type="predicted"/>
<evidence type="ECO:0000313" key="3">
    <source>
        <dbReference type="EMBL" id="CAE7024972.1"/>
    </source>
</evidence>
<reference evidence="3" key="1">
    <citation type="submission" date="2021-02" db="EMBL/GenBank/DDBJ databases">
        <authorList>
            <person name="Dougan E. K."/>
            <person name="Rhodes N."/>
            <person name="Thang M."/>
            <person name="Chan C."/>
        </authorList>
    </citation>
    <scope>NUCLEOTIDE SEQUENCE</scope>
</reference>
<name>A0A812I6E8_9DINO</name>
<organism evidence="3 4">
    <name type="scientific">Symbiodinium natans</name>
    <dbReference type="NCBI Taxonomy" id="878477"/>
    <lineage>
        <taxon>Eukaryota</taxon>
        <taxon>Sar</taxon>
        <taxon>Alveolata</taxon>
        <taxon>Dinophyceae</taxon>
        <taxon>Suessiales</taxon>
        <taxon>Symbiodiniaceae</taxon>
        <taxon>Symbiodinium</taxon>
    </lineage>
</organism>
<evidence type="ECO:0000259" key="2">
    <source>
        <dbReference type="PROSITE" id="PS50878"/>
    </source>
</evidence>
<dbReference type="Pfam" id="PF00078">
    <property type="entry name" value="RVT_1"/>
    <property type="match status" value="1"/>
</dbReference>
<evidence type="ECO:0000256" key="1">
    <source>
        <dbReference type="SAM" id="MobiDB-lite"/>
    </source>
</evidence>
<dbReference type="Proteomes" id="UP000604046">
    <property type="component" value="Unassembled WGS sequence"/>
</dbReference>
<sequence>MAKPLRVLTWNAGHLGQQQWAELRTWLRTAADKYDVIALQETHWQETTEFEVEGWHCVSSASKGQAKATRAKKKPNSSTEGTGLALPEAQSHALHDDKRADGVMVLTAPHIPKDTVRWKEHQKGRVLEIVFQWKGARVHVVSVYQHVWSTSKTAQKNREDRSTTLAALSRAIRGTPQRDTLIVLGDFNSTLKSSPGAVGLCTPGPPPHRKTEDEYFQRLVQGHGLVALNTWSSGKGFTFQTATTQSQLDYILVPKTISRSDAKKSKPIDNFQLGKWKKGGHLPVEAQIRPMRHWQLPPPPPPPPPYDKHALENAVRYNHPKAQEMKEWVADQLQQLTPPDMNEVNDILIRASERYFPRAPKPSAPPLNAMHRATQRMWSRLSALDEDLRSQSLTQADHEVLVNDLATWHKQAVSLAKKQRVADFTKEVDHSANTGDSYLSHKTLKALRPWQPQPKTQLVNQDGYLMAAEEELLLMKDHAKAVFQRHDRLDVLVNTLPQLQAPALAKHIGSIRPHKAVPEGSASAAAWKLCSASTGDVLQQYCQAQSLKAEHCSVDSSVTLSAPLKDTDLCFIPKPNKPPNKPTNLRPLGIIRPDGKGLAGACRDLLAPYTSSYLKPVPQFAYQPRRGLSDALSRVSQHTREVRHACAQARLSRHSQHAGHAKPELVGGICFALDLSQAFDMVRRQDLMDTLQEANVPIAVQNLVASLHTDSRYKVRSQQRTCEVESTTGIKQGCKLAPTLFSMLTGKLFKELSTVVGKERMQQSLTGYADDMTIHHTINNWEDLLKAHQMIAELLRIVRKYGFKVNPEKCHLMVKSWALRVFPLGVVQAETPGGLSGWTPARLRVIRASAGIGRLCLSVLHFDQSSSGLAASILTCLRAEWLLGSVWLAVATGSTRAPDSFCSCLLDQSASQGGEVSCFDIDRLLVEAQLAAIPDNMPKFPWETGSFKAIFGEGMAGVLSPPVLRQPSLVPIPGVASPPPEPAPVQSASGKRKHAHLFHECSAKASRDENADSDEHLWNIALSKWVTVFILCEHQGSTGAMLQDSFWSEDGTAREDIIRDVLGLKAPRTASKRANDLLRCFRWHVEQGKSPWPWSIKSLSCYIESLKGTKGYASATATLFQAINFAHHVVDIPFSAEILSDRRLQGRAKRLIADSGPLKQATALRVEQVIQLEIRTTSSETCVQDKFLLGGMLFTLYSRSRWSDHRLLDFILFDGCGAPTEGFIEAQTSHHKTRNCKKAAKRAMPLVAPMFSLSGHDWASAWYQAGVALGFPWDASPLGPLVRVPGFSGVSKRKCSSAEASAILRSALEVDASSGVSSHSLKVTTLNWCGKRGLPEFDCLMLGHHVTGSKSRAVYSRELLSAPLRSYVAMLKEIKAGVFKPDASRSGWLSDCAAFAPSHADFRFDNPKRRGILASEPAVSPSDMLGPDAGACAPRSPQEFPESPLLAQDAPGEFMEGGVRDHADDDVDETSPPSWGGALPDNTALPGVESERDAGDASSDESDSSSSSDSNASSGQSIAEEGILRNAGAAQSFDVPGPLWQHRGSKMLHKAVQGSEMTKCSRRTGGNAYLYLPEGSVSKWTRCSTCFRGELITSKGGMVAALDALSAPRAST</sequence>
<feature type="domain" description="Reverse transcriptase" evidence="2">
    <location>
        <begin position="553"/>
        <end position="840"/>
    </location>
</feature>
<comment type="caution">
    <text evidence="3">The sequence shown here is derived from an EMBL/GenBank/DDBJ whole genome shotgun (WGS) entry which is preliminary data.</text>
</comment>
<dbReference type="PANTHER" id="PTHR19446">
    <property type="entry name" value="REVERSE TRANSCRIPTASES"/>
    <property type="match status" value="1"/>
</dbReference>
<dbReference type="InterPro" id="IPR000477">
    <property type="entry name" value="RT_dom"/>
</dbReference>
<dbReference type="OrthoDB" id="425681at2759"/>
<dbReference type="Gene3D" id="3.60.10.10">
    <property type="entry name" value="Endonuclease/exonuclease/phosphatase"/>
    <property type="match status" value="1"/>
</dbReference>